<dbReference type="SMART" id="SM00758">
    <property type="entry name" value="PA14"/>
    <property type="match status" value="1"/>
</dbReference>
<keyword evidence="10" id="KW-1185">Reference proteome</keyword>
<dbReference type="PROSITE" id="PS51723">
    <property type="entry name" value="PEPTIDASE_M60"/>
    <property type="match status" value="1"/>
</dbReference>
<dbReference type="SUPFAM" id="SSF49899">
    <property type="entry name" value="Concanavalin A-like lectins/glucanases"/>
    <property type="match status" value="1"/>
</dbReference>
<dbReference type="InterPro" id="IPR015919">
    <property type="entry name" value="Cadherin-like_sf"/>
</dbReference>
<evidence type="ECO:0000313" key="9">
    <source>
        <dbReference type="EMBL" id="MCW1924447.1"/>
    </source>
</evidence>
<dbReference type="InterPro" id="IPR042279">
    <property type="entry name" value="Pep_M60_3"/>
</dbReference>
<dbReference type="Proteomes" id="UP001320876">
    <property type="component" value="Unassembled WGS sequence"/>
</dbReference>
<evidence type="ECO:0000256" key="6">
    <source>
        <dbReference type="SAM" id="MobiDB-lite"/>
    </source>
</evidence>
<dbReference type="EMBL" id="JAPDDT010000008">
    <property type="protein sequence ID" value="MCW1924447.1"/>
    <property type="molecule type" value="Genomic_DNA"/>
</dbReference>
<dbReference type="InterPro" id="IPR028974">
    <property type="entry name" value="TSP_type-3_rpt"/>
</dbReference>
<evidence type="ECO:0000313" key="10">
    <source>
        <dbReference type="Proteomes" id="UP001320876"/>
    </source>
</evidence>
<dbReference type="SMART" id="SM00560">
    <property type="entry name" value="LamGL"/>
    <property type="match status" value="1"/>
</dbReference>
<keyword evidence="4" id="KW-0106">Calcium</keyword>
<dbReference type="InterPro" id="IPR051244">
    <property type="entry name" value="TCAF"/>
</dbReference>
<evidence type="ECO:0000256" key="5">
    <source>
        <dbReference type="ARBA" id="ARBA00023157"/>
    </source>
</evidence>
<dbReference type="Gene3D" id="2.60.40.10">
    <property type="entry name" value="Immunoglobulins"/>
    <property type="match status" value="2"/>
</dbReference>
<dbReference type="Pfam" id="PF13402">
    <property type="entry name" value="Peptidase_M60"/>
    <property type="match status" value="1"/>
</dbReference>
<comment type="subcellular location">
    <subcellularLocation>
        <location evidence="1">Secreted</location>
    </subcellularLocation>
</comment>
<dbReference type="InterPro" id="IPR037524">
    <property type="entry name" value="PA14/GLEYA"/>
</dbReference>
<dbReference type="NCBIfam" id="NF012211">
    <property type="entry name" value="tand_rpt_95"/>
    <property type="match status" value="4"/>
</dbReference>
<evidence type="ECO:0000259" key="7">
    <source>
        <dbReference type="PROSITE" id="PS51723"/>
    </source>
</evidence>
<accession>A0ABT3GLS1</accession>
<evidence type="ECO:0000256" key="2">
    <source>
        <dbReference type="ARBA" id="ARBA00022525"/>
    </source>
</evidence>
<dbReference type="PROSITE" id="PS51820">
    <property type="entry name" value="PA14"/>
    <property type="match status" value="1"/>
</dbReference>
<dbReference type="SUPFAM" id="SSF49313">
    <property type="entry name" value="Cadherin-like"/>
    <property type="match status" value="2"/>
</dbReference>
<dbReference type="Pfam" id="PF05345">
    <property type="entry name" value="He_PIG"/>
    <property type="match status" value="2"/>
</dbReference>
<dbReference type="Gene3D" id="2.60.40.3440">
    <property type="match status" value="2"/>
</dbReference>
<feature type="domain" description="PA14" evidence="8">
    <location>
        <begin position="1263"/>
        <end position="1419"/>
    </location>
</feature>
<dbReference type="InterPro" id="IPR031161">
    <property type="entry name" value="Peptidase_M60_dom"/>
</dbReference>
<keyword evidence="3" id="KW-0732">Signal</keyword>
<dbReference type="SMART" id="SM01276">
    <property type="entry name" value="M60-like"/>
    <property type="match status" value="1"/>
</dbReference>
<dbReference type="InterPro" id="IPR006558">
    <property type="entry name" value="LamG-like"/>
</dbReference>
<evidence type="ECO:0000256" key="3">
    <source>
        <dbReference type="ARBA" id="ARBA00022729"/>
    </source>
</evidence>
<dbReference type="InterPro" id="IPR006644">
    <property type="entry name" value="Cadg"/>
</dbReference>
<evidence type="ECO:0000256" key="4">
    <source>
        <dbReference type="ARBA" id="ARBA00022837"/>
    </source>
</evidence>
<gene>
    <name evidence="9" type="ORF">OKA05_17910</name>
</gene>
<dbReference type="InterPro" id="IPR035423">
    <property type="entry name" value="M60-like_N"/>
</dbReference>
<evidence type="ECO:0000259" key="8">
    <source>
        <dbReference type="PROSITE" id="PS51820"/>
    </source>
</evidence>
<evidence type="ECO:0000256" key="1">
    <source>
        <dbReference type="ARBA" id="ARBA00004613"/>
    </source>
</evidence>
<dbReference type="PANTHER" id="PTHR15730">
    <property type="entry name" value="EXPERIMENTAL AUTOIMMUNE PROSTATITIS ANTIGEN 2-RELATED"/>
    <property type="match status" value="1"/>
</dbReference>
<sequence length="2398" mass="250618">MSGLTLVTATAAAPVGYDDLIAAKADTQVTLDYLLLNDKDADGNTLSITATTSPAHGTLTSLGGNSYRYTPTAGYKGRDSFTYTVSDGTSTDTALVSISVNAAYDVTAARDTILAGVTELADPTQPARMAVWGPTAASISNYPGADETNPMIATATMGAGRVVVLPDHQWLNMNSYGGQFTTGAFYQNSISWIANTTSKSIAIVTLDANVNTWLTAQGYTNVTTTTTAGLAAALPGKALLIPGWLGNAPSAATMTTVKDYIQGGGGYLCCDYASGYVWWWNKKPWEIPLGMILREAGISFFGDGWNDGPFTINRAANVVTGDTITTIFQNPASYTDAQKLRAASVAQQVIDSLHVDDSERARMLQLFKDKFAAITPTPLAPVTDAFQRKILEVEGSMINVLPPAQMTAHRAALPVSAGAPRVTNATFGLVPPAAVHDTKTIYTPFYAAPGELVTIQFPAALTAKNLDVRVSHLRSGAGEGSYPVMPVQMINYDVASTSVQVANPHGGLIQIIVPSNTTWTGTQNITVTGAVQAPYFKLGETTDAQWVAGIRDRGTPFGVLDSAEATLVIDADKWLRTLPDPAAVITEWNYFCGKVREFYAYNAGRQLPMHHDYYPAGGVSTYPQSYGLTDEITNSLNLKASAYALTLHEYGHICDSGNIQFDEFGETSPNMGGKWLQETERKYSWKQWLVVGRVNNYLGSQSDDLWHNHGHHAVHWKGTPFDILSSEFGPAMIQQSVAAMTAMASIPTSQGKIDEWARQLSNRSGRNVCAFLESWQILPSAAVKTELSGLPAWMPVERAPESLTVLQGSPVVFVDPSTNDFSYDGGLTLTGVSQPGSGTVVNNGNGTYTYTPAAGFTGSTSFTYTVTNATGNAFITTVPVKVVAAANDPKLVAFDGVAHGSGWTTVTLDKSYTSMVVIAQPMVGAGSPPLATRIRNASGSSFEVRLDRLDGSATPAGVASVRYLVVEEGVYNQATHGIKMEAVKFTASTTDRKSAFTGTTRSLAYTGYDHYYIPAVFGQVMTANDNRWSAFWYDVSANSVKVGKHVGEDTVTTRANETVGYIVMESGSYQFGNDQIQVGMTSYDAYAGFDLISEGGASHNFVRFPSVHSAQVSASVEVPWGASDPGLDGFVTMQKLAGGNSLSAYLAEDAIGDAETSTGGKGAAYLLAHRSGGAPIAKADQVAALTARATLIRALGNDDISGTPVVTVTQQPANGAVTVHTDGNLIYTSNAGFTGSDAFVYSVTNAQGSSTSVVNLQVSAVSTSLAGIKADRFNGITGGSISDLTGNANYPASPSTSTTWTTVNSGQDVGDNIGHHVHGYVVPPTTGDYTFWIASDDNSEVYLSSDGTSLNLAKIASVSNYTAYQGWDQQGSQKSAVISLQGGRAYFLRVLHKEGGGGDHVSVAWEGPGFARKLLANPDIFTPGNTVPVLAAAPANTSMNEGTPKVVSLAGVFTSSDAGDPLTIEVHGNTRPDLMSTSIVGNTLTVTQAGFETGSAVITLRATDRTNTLVTTSFTVTLNDTVADSDGDGLTDSWEVLHFSTLAAQSGSGDPDGDGLNNTGELAAGANPNQTDSDADGFGDGFEVARGSNPASASSKPNVAIAALWKFDNTGTPGVTRDEVGVVPGSLLGGAVLSADGQGRTGLAGDRSLDLGTTDAGQRVEVTAMNFLQQAAQDDKLTISFWQKLASTGVQRSSFWAVSPTAGDNQRGIQAHAPWSTGVVYFDCGNSSAANRASGTPASVTWTNWNHIALVKDGVTMRIWVNGNLVTSESGKQPLLTDFTKLFIGSANGATSSLRGKLDDFAVFTTALTPGQIANLVAGAAPQTMAPNTAPSFTTDPIVKSAATEDAAYSGSLAADVSDPDAGDTKTYTKLPGGPAWLNVASNGALSGTPTNSDVGPNSFTVRVTDATGDYDEATVSITVTNTNDAPVFDPVAVAAVQASSGEAIAGDAYSATFSGTASDVDGDSVTFTKQSGPGWLVVGTNGTLSGTPAVGDEATTTVTIRATDPSNAWAQASFDLTVFVRRSLAVNYRHSTTANTAVLVTENTNALNTAVSLNGPVVWNNQEINGTGGLLNGRGAGTYSGVAVSSFSSVPYQAGSASLSGSDASQRVFRYYLDDGDAGSGYFNGDGVGASIHLTGLTQFLAASRATNYTLTLLFNADSTSATPFLTANVRNGVPAAPSATAISSLPSLGIISPQLLGDGKQPLPAVDTVTSGKRGWGRLLGLTANNITIAMPVRSGSTRGSVAGFIITPVGGPVPLVQDSYAQWQGIRFGASAGDPAITDDEADPNGDGVANLLAYTMGIDPLLQPAAGATAAQRGRLELVEEDGTFHFDYQRDVHATAANLVIEQSEDLADPAAWIAAEVEEEILSEVEGIRTIRVRFTPEAGKPHLFLRLRASR</sequence>
<dbReference type="Pfam" id="PF17963">
    <property type="entry name" value="Big_9"/>
    <property type="match status" value="3"/>
</dbReference>
<protein>
    <submittedName>
        <fullName evidence="9">Ig-like domain-containing protein</fullName>
    </submittedName>
</protein>
<dbReference type="InterPro" id="IPR013783">
    <property type="entry name" value="Ig-like_fold"/>
</dbReference>
<dbReference type="InterPro" id="IPR059100">
    <property type="entry name" value="TSP3_bac"/>
</dbReference>
<keyword evidence="2" id="KW-0964">Secreted</keyword>
<name>A0ABT3GLS1_9BACT</name>
<organism evidence="9 10">
    <name type="scientific">Luteolibacter arcticus</name>
    <dbReference type="NCBI Taxonomy" id="1581411"/>
    <lineage>
        <taxon>Bacteria</taxon>
        <taxon>Pseudomonadati</taxon>
        <taxon>Verrucomicrobiota</taxon>
        <taxon>Verrucomicrobiia</taxon>
        <taxon>Verrucomicrobiales</taxon>
        <taxon>Verrucomicrobiaceae</taxon>
        <taxon>Luteolibacter</taxon>
    </lineage>
</organism>
<dbReference type="Gene3D" id="4.10.1080.10">
    <property type="entry name" value="TSP type-3 repeat"/>
    <property type="match status" value="1"/>
</dbReference>
<dbReference type="Pfam" id="PF13385">
    <property type="entry name" value="Laminin_G_3"/>
    <property type="match status" value="1"/>
</dbReference>
<dbReference type="SMART" id="SM00736">
    <property type="entry name" value="CADG"/>
    <property type="match status" value="2"/>
</dbReference>
<proteinExistence type="predicted"/>
<feature type="domain" description="Peptidase M60" evidence="7">
    <location>
        <begin position="438"/>
        <end position="729"/>
    </location>
</feature>
<dbReference type="Gene3D" id="2.60.120.200">
    <property type="match status" value="1"/>
</dbReference>
<dbReference type="Pfam" id="PF07691">
    <property type="entry name" value="PA14"/>
    <property type="match status" value="1"/>
</dbReference>
<reference evidence="9 10" key="1">
    <citation type="submission" date="2022-10" db="EMBL/GenBank/DDBJ databases">
        <title>Luteolibacter arcticus strain CCTCC AB 2014275, whole genome shotgun sequencing project.</title>
        <authorList>
            <person name="Zhao G."/>
            <person name="Shen L."/>
        </authorList>
    </citation>
    <scope>NUCLEOTIDE SEQUENCE [LARGE SCALE GENOMIC DNA]</scope>
    <source>
        <strain evidence="9 10">CCTCC AB 2014275</strain>
    </source>
</reference>
<feature type="region of interest" description="Disordered" evidence="6">
    <location>
        <begin position="1544"/>
        <end position="1595"/>
    </location>
</feature>
<dbReference type="InterPro" id="IPR011658">
    <property type="entry name" value="PA14_dom"/>
</dbReference>
<dbReference type="InterPro" id="IPR013320">
    <property type="entry name" value="ConA-like_dom_sf"/>
</dbReference>
<dbReference type="Gene3D" id="2.60.120.1560">
    <property type="match status" value="1"/>
</dbReference>
<comment type="caution">
    <text evidence="9">The sequence shown here is derived from an EMBL/GenBank/DDBJ whole genome shotgun (WGS) entry which is preliminary data.</text>
</comment>
<dbReference type="Pfam" id="PF18884">
    <property type="entry name" value="TSP3_bac"/>
    <property type="match status" value="3"/>
</dbReference>
<dbReference type="Gene3D" id="2.60.40.2810">
    <property type="match status" value="1"/>
</dbReference>
<keyword evidence="5" id="KW-1015">Disulfide bond</keyword>
<dbReference type="SUPFAM" id="SSF56988">
    <property type="entry name" value="Anthrax protective antigen"/>
    <property type="match status" value="1"/>
</dbReference>
<dbReference type="Pfam" id="PF17291">
    <property type="entry name" value="M60-like_N"/>
    <property type="match status" value="1"/>
</dbReference>
<dbReference type="PANTHER" id="PTHR15730:SF5">
    <property type="entry name" value="SI:CH211-210B2.2-RELATED"/>
    <property type="match status" value="1"/>
</dbReference>
<dbReference type="Gene3D" id="1.10.390.30">
    <property type="entry name" value="Peptidase M60, enhancin-like domain 3"/>
    <property type="match status" value="1"/>
</dbReference>